<dbReference type="SUPFAM" id="SSF81383">
    <property type="entry name" value="F-box domain"/>
    <property type="match status" value="1"/>
</dbReference>
<proteinExistence type="predicted"/>
<evidence type="ECO:0000256" key="1">
    <source>
        <dbReference type="SAM" id="MobiDB-lite"/>
    </source>
</evidence>
<feature type="region of interest" description="Disordered" evidence="1">
    <location>
        <begin position="24"/>
        <end position="48"/>
    </location>
</feature>
<sequence>MADTRDALAQSALATTAPLTISTDTVATTPTKDVPPDSALGDGDVGPPGVLDTKCGHDQGIVILLTETTMVSADPVLGTVHAPNGADSPHANLENTHALDTDNAATATTPTDHGTAASALLFPELLADILVYMPVASGALCAAARVNRAWYTAVTRHLNAIYLRLLSTARVDPGDDSVYTPSLIDPSLRRIITPTSFYHLCITRGFIARLLSNDPIPTRSLGRLCRLFHYFHTWRPDETKVRALFVAVGVQRQPLPAAIHAAVAGTGVTHALLLDAYVLASTRACHMGVVWAAMERLVERDARAALDYLAVLVGAGGQRKPAVCGAGAAASARGVARSQKGGC</sequence>
<reference evidence="3" key="2">
    <citation type="submission" date="2009-11" db="EMBL/GenBank/DDBJ databases">
        <title>The Genome Sequence of Allomyces macrogynus strain ATCC 38327.</title>
        <authorList>
            <consortium name="The Broad Institute Genome Sequencing Platform"/>
            <person name="Russ C."/>
            <person name="Cuomo C."/>
            <person name="Shea T."/>
            <person name="Young S.K."/>
            <person name="Zeng Q."/>
            <person name="Koehrsen M."/>
            <person name="Haas B."/>
            <person name="Borodovsky M."/>
            <person name="Guigo R."/>
            <person name="Alvarado L."/>
            <person name="Berlin A."/>
            <person name="Borenstein D."/>
            <person name="Chen Z."/>
            <person name="Engels R."/>
            <person name="Freedman E."/>
            <person name="Gellesch M."/>
            <person name="Goldberg J."/>
            <person name="Griggs A."/>
            <person name="Gujja S."/>
            <person name="Heiman D."/>
            <person name="Hepburn T."/>
            <person name="Howarth C."/>
            <person name="Jen D."/>
            <person name="Larson L."/>
            <person name="Lewis B."/>
            <person name="Mehta T."/>
            <person name="Park D."/>
            <person name="Pearson M."/>
            <person name="Roberts A."/>
            <person name="Saif S."/>
            <person name="Shenoy N."/>
            <person name="Sisk P."/>
            <person name="Stolte C."/>
            <person name="Sykes S."/>
            <person name="Walk T."/>
            <person name="White J."/>
            <person name="Yandava C."/>
            <person name="Burger G."/>
            <person name="Gray M.W."/>
            <person name="Holland P.W.H."/>
            <person name="King N."/>
            <person name="Lang F.B.F."/>
            <person name="Roger A.J."/>
            <person name="Ruiz-Trillo I."/>
            <person name="Lander E."/>
            <person name="Nusbaum C."/>
        </authorList>
    </citation>
    <scope>NUCLEOTIDE SEQUENCE [LARGE SCALE GENOMIC DNA]</scope>
    <source>
        <strain evidence="3">ATCC 38327</strain>
    </source>
</reference>
<evidence type="ECO:0000313" key="3">
    <source>
        <dbReference type="Proteomes" id="UP000054350"/>
    </source>
</evidence>
<keyword evidence="3" id="KW-1185">Reference proteome</keyword>
<dbReference type="VEuPathDB" id="FungiDB:AMAG_14787"/>
<dbReference type="AlphaFoldDB" id="A0A0L0T5F5"/>
<protein>
    <recommendedName>
        <fullName evidence="4">F-box domain-containing protein</fullName>
    </recommendedName>
</protein>
<gene>
    <name evidence="2" type="ORF">AMAG_14787</name>
</gene>
<evidence type="ECO:0000313" key="2">
    <source>
        <dbReference type="EMBL" id="KNE69946.1"/>
    </source>
</evidence>
<name>A0A0L0T5F5_ALLM3</name>
<organism evidence="2 3">
    <name type="scientific">Allomyces macrogynus (strain ATCC 38327)</name>
    <name type="common">Allomyces javanicus var. macrogynus</name>
    <dbReference type="NCBI Taxonomy" id="578462"/>
    <lineage>
        <taxon>Eukaryota</taxon>
        <taxon>Fungi</taxon>
        <taxon>Fungi incertae sedis</taxon>
        <taxon>Blastocladiomycota</taxon>
        <taxon>Blastocladiomycetes</taxon>
        <taxon>Blastocladiales</taxon>
        <taxon>Blastocladiaceae</taxon>
        <taxon>Allomyces</taxon>
    </lineage>
</organism>
<reference evidence="2 3" key="1">
    <citation type="submission" date="2009-11" db="EMBL/GenBank/DDBJ databases">
        <title>Annotation of Allomyces macrogynus ATCC 38327.</title>
        <authorList>
            <consortium name="The Broad Institute Genome Sequencing Platform"/>
            <person name="Russ C."/>
            <person name="Cuomo C."/>
            <person name="Burger G."/>
            <person name="Gray M.W."/>
            <person name="Holland P.W.H."/>
            <person name="King N."/>
            <person name="Lang F.B.F."/>
            <person name="Roger A.J."/>
            <person name="Ruiz-Trillo I."/>
            <person name="Young S.K."/>
            <person name="Zeng Q."/>
            <person name="Gargeya S."/>
            <person name="Fitzgerald M."/>
            <person name="Haas B."/>
            <person name="Abouelleil A."/>
            <person name="Alvarado L."/>
            <person name="Arachchi H.M."/>
            <person name="Berlin A."/>
            <person name="Chapman S.B."/>
            <person name="Gearin G."/>
            <person name="Goldberg J."/>
            <person name="Griggs A."/>
            <person name="Gujja S."/>
            <person name="Hansen M."/>
            <person name="Heiman D."/>
            <person name="Howarth C."/>
            <person name="Larimer J."/>
            <person name="Lui A."/>
            <person name="MacDonald P.J.P."/>
            <person name="McCowen C."/>
            <person name="Montmayeur A."/>
            <person name="Murphy C."/>
            <person name="Neiman D."/>
            <person name="Pearson M."/>
            <person name="Priest M."/>
            <person name="Roberts A."/>
            <person name="Saif S."/>
            <person name="Shea T."/>
            <person name="Sisk P."/>
            <person name="Stolte C."/>
            <person name="Sykes S."/>
            <person name="Wortman J."/>
            <person name="Nusbaum C."/>
            <person name="Birren B."/>
        </authorList>
    </citation>
    <scope>NUCLEOTIDE SEQUENCE [LARGE SCALE GENOMIC DNA]</scope>
    <source>
        <strain evidence="2 3">ATCC 38327</strain>
    </source>
</reference>
<dbReference type="Proteomes" id="UP000054350">
    <property type="component" value="Unassembled WGS sequence"/>
</dbReference>
<dbReference type="InterPro" id="IPR036047">
    <property type="entry name" value="F-box-like_dom_sf"/>
</dbReference>
<dbReference type="EMBL" id="GG745363">
    <property type="protein sequence ID" value="KNE69946.1"/>
    <property type="molecule type" value="Genomic_DNA"/>
</dbReference>
<accession>A0A0L0T5F5</accession>
<evidence type="ECO:0008006" key="4">
    <source>
        <dbReference type="Google" id="ProtNLM"/>
    </source>
</evidence>